<dbReference type="AlphaFoldDB" id="A0A0N4XNX1"/>
<protein>
    <submittedName>
        <fullName evidence="1 3">Uncharacterized protein</fullName>
    </submittedName>
</protein>
<dbReference type="WBParaSite" id="NBR_0000422301-mRNA-1">
    <property type="protein sequence ID" value="NBR_0000422301-mRNA-1"/>
    <property type="gene ID" value="NBR_0000422301"/>
</dbReference>
<dbReference type="Proteomes" id="UP000271162">
    <property type="component" value="Unassembled WGS sequence"/>
</dbReference>
<proteinExistence type="predicted"/>
<reference evidence="1 2" key="2">
    <citation type="submission" date="2018-11" db="EMBL/GenBank/DDBJ databases">
        <authorList>
            <consortium name="Pathogen Informatics"/>
        </authorList>
    </citation>
    <scope>NUCLEOTIDE SEQUENCE [LARGE SCALE GENOMIC DNA]</scope>
</reference>
<evidence type="ECO:0000313" key="1">
    <source>
        <dbReference type="EMBL" id="VDL67812.1"/>
    </source>
</evidence>
<keyword evidence="2" id="KW-1185">Reference proteome</keyword>
<evidence type="ECO:0000313" key="2">
    <source>
        <dbReference type="Proteomes" id="UP000271162"/>
    </source>
</evidence>
<dbReference type="EMBL" id="UYSL01007500">
    <property type="protein sequence ID" value="VDL67812.1"/>
    <property type="molecule type" value="Genomic_DNA"/>
</dbReference>
<name>A0A0N4XNX1_NIPBR</name>
<organism evidence="3">
    <name type="scientific">Nippostrongylus brasiliensis</name>
    <name type="common">Rat hookworm</name>
    <dbReference type="NCBI Taxonomy" id="27835"/>
    <lineage>
        <taxon>Eukaryota</taxon>
        <taxon>Metazoa</taxon>
        <taxon>Ecdysozoa</taxon>
        <taxon>Nematoda</taxon>
        <taxon>Chromadorea</taxon>
        <taxon>Rhabditida</taxon>
        <taxon>Rhabditina</taxon>
        <taxon>Rhabditomorpha</taxon>
        <taxon>Strongyloidea</taxon>
        <taxon>Heligmosomidae</taxon>
        <taxon>Nippostrongylus</taxon>
    </lineage>
</organism>
<evidence type="ECO:0000313" key="3">
    <source>
        <dbReference type="WBParaSite" id="NBR_0000422301-mRNA-1"/>
    </source>
</evidence>
<accession>A0A0N4XNX1</accession>
<gene>
    <name evidence="1" type="ORF">NBR_LOCUS4223</name>
</gene>
<sequence length="84" mass="9183">MAPLTTYCEIDPIGLSTEQLRCGKDCHGRLRADVHDIVFTASSSSRSGEDNVMDVCFGRPIFTASRAPLEAVKIDLPKQTGKEE</sequence>
<reference evidence="3" key="1">
    <citation type="submission" date="2017-02" db="UniProtKB">
        <authorList>
            <consortium name="WormBaseParasite"/>
        </authorList>
    </citation>
    <scope>IDENTIFICATION</scope>
</reference>